<proteinExistence type="predicted"/>
<feature type="region of interest" description="Disordered" evidence="1">
    <location>
        <begin position="1"/>
        <end position="121"/>
    </location>
</feature>
<feature type="region of interest" description="Disordered" evidence="1">
    <location>
        <begin position="151"/>
        <end position="187"/>
    </location>
</feature>
<organism evidence="2">
    <name type="scientific">Strombidium rassoulzadegani</name>
    <dbReference type="NCBI Taxonomy" id="1082188"/>
    <lineage>
        <taxon>Eukaryota</taxon>
        <taxon>Sar</taxon>
        <taxon>Alveolata</taxon>
        <taxon>Ciliophora</taxon>
        <taxon>Intramacronucleata</taxon>
        <taxon>Spirotrichea</taxon>
        <taxon>Oligotrichia</taxon>
        <taxon>Strombidiidae</taxon>
        <taxon>Strombidium</taxon>
    </lineage>
</organism>
<reference evidence="2" key="1">
    <citation type="submission" date="2021-01" db="EMBL/GenBank/DDBJ databases">
        <authorList>
            <person name="Corre E."/>
            <person name="Pelletier E."/>
            <person name="Niang G."/>
            <person name="Scheremetjew M."/>
            <person name="Finn R."/>
            <person name="Kale V."/>
            <person name="Holt S."/>
            <person name="Cochrane G."/>
            <person name="Meng A."/>
            <person name="Brown T."/>
            <person name="Cohen L."/>
        </authorList>
    </citation>
    <scope>NUCLEOTIDE SEQUENCE</scope>
    <source>
        <strain evidence="2">Ras09</strain>
    </source>
</reference>
<feature type="compositionally biased region" description="Acidic residues" evidence="1">
    <location>
        <begin position="66"/>
        <end position="79"/>
    </location>
</feature>
<feature type="compositionally biased region" description="Basic and acidic residues" evidence="1">
    <location>
        <begin position="101"/>
        <end position="110"/>
    </location>
</feature>
<name>A0A7S3FRH9_9SPIT</name>
<feature type="compositionally biased region" description="Basic residues" evidence="1">
    <location>
        <begin position="36"/>
        <end position="49"/>
    </location>
</feature>
<feature type="compositionally biased region" description="Basic residues" evidence="1">
    <location>
        <begin position="13"/>
        <end position="27"/>
    </location>
</feature>
<dbReference type="AlphaFoldDB" id="A0A7S3FRH9"/>
<protein>
    <submittedName>
        <fullName evidence="2">Uncharacterized protein</fullName>
    </submittedName>
</protein>
<evidence type="ECO:0000313" key="2">
    <source>
        <dbReference type="EMBL" id="CAE0228794.1"/>
    </source>
</evidence>
<accession>A0A7S3FRH9</accession>
<dbReference type="EMBL" id="HBIA01001160">
    <property type="protein sequence ID" value="CAE0228794.1"/>
    <property type="molecule type" value="Transcribed_RNA"/>
</dbReference>
<feature type="compositionally biased region" description="Basic and acidic residues" evidence="1">
    <location>
        <begin position="151"/>
        <end position="177"/>
    </location>
</feature>
<evidence type="ECO:0000256" key="1">
    <source>
        <dbReference type="SAM" id="MobiDB-lite"/>
    </source>
</evidence>
<gene>
    <name evidence="2" type="ORF">SRAS04492_LOCUS578</name>
</gene>
<sequence>MHEKKGLESNANRSHHHQSRKVSKTMRGRAAQKQSSKSKKMRSTHKQKIGTRQFFSSQQKSTEDQQPLDELDQEFEVEAEFGYNIERLSGDHSVNTGKTQSGDEREESVKQSKKRNINNGILDDMEEAEYIDIDGCRNKMMEMKKEEERLLHRDMVVGERTAEKKMKTLSQHSRERPSSLQDAFVNE</sequence>